<dbReference type="CDD" id="cd05930">
    <property type="entry name" value="A_NRPS"/>
    <property type="match status" value="1"/>
</dbReference>
<comment type="caution">
    <text evidence="2">The sequence shown here is derived from an EMBL/GenBank/DDBJ whole genome shotgun (WGS) entry which is preliminary data.</text>
</comment>
<dbReference type="InterPro" id="IPR025110">
    <property type="entry name" value="AMP-bd_C"/>
</dbReference>
<dbReference type="EMBL" id="JADOER010000009">
    <property type="protein sequence ID" value="MBT9312776.1"/>
    <property type="molecule type" value="Genomic_DNA"/>
</dbReference>
<evidence type="ECO:0000259" key="1">
    <source>
        <dbReference type="PROSITE" id="PS50075"/>
    </source>
</evidence>
<dbReference type="PANTHER" id="PTHR45527">
    <property type="entry name" value="NONRIBOSOMAL PEPTIDE SYNTHETASE"/>
    <property type="match status" value="1"/>
</dbReference>
<organism evidence="2 3">
    <name type="scientific">Leptothoe kymatousa TAU-MAC 1615</name>
    <dbReference type="NCBI Taxonomy" id="2364775"/>
    <lineage>
        <taxon>Bacteria</taxon>
        <taxon>Bacillati</taxon>
        <taxon>Cyanobacteriota</taxon>
        <taxon>Cyanophyceae</taxon>
        <taxon>Nodosilineales</taxon>
        <taxon>Cymatolegaceae</taxon>
        <taxon>Leptothoe</taxon>
        <taxon>Leptothoe kymatousa</taxon>
    </lineage>
</organism>
<dbReference type="InterPro" id="IPR020845">
    <property type="entry name" value="AMP-binding_CS"/>
</dbReference>
<dbReference type="InterPro" id="IPR036736">
    <property type="entry name" value="ACP-like_sf"/>
</dbReference>
<dbReference type="PROSITE" id="PS00455">
    <property type="entry name" value="AMP_BINDING"/>
    <property type="match status" value="1"/>
</dbReference>
<dbReference type="Proteomes" id="UP001196661">
    <property type="component" value="Unassembled WGS sequence"/>
</dbReference>
<dbReference type="PROSITE" id="PS50075">
    <property type="entry name" value="CARRIER"/>
    <property type="match status" value="1"/>
</dbReference>
<dbReference type="InterPro" id="IPR000873">
    <property type="entry name" value="AMP-dep_synth/lig_dom"/>
</dbReference>
<gene>
    <name evidence="2" type="ORF">IXB28_11205</name>
</gene>
<dbReference type="Gene3D" id="1.10.1200.10">
    <property type="entry name" value="ACP-like"/>
    <property type="match status" value="1"/>
</dbReference>
<accession>A0ABS5Y4N9</accession>
<sequence length="623" mass="70427">MDTREYLNTFIGFHRSEIDQSICDRFERIVYQFPERIAISSQGRKVTYTHLNESANRLAHVLSAQQKQNSDPVVLMLDHDTPILTAILGVLKAGKAYVVLEPSLPKARFDTILADFGEPIIITSNQHRKFAATLKNGNCNVVNLEQLDINLPNINLSLSIPSETVAAIFYTSGSTGQPKGVQRTHQDILHRIWLETNDYRICSDDKIALLYSAGFAASVADIFNALLNGATLCLYDFRELGIANLTPWLQREEITMFHLPVALFQQWLHGLEQQEQFPKLRQVTPSGKLYRREVERCWQHLPGNCTLVQRFGASETGMCTRFLVTRETLLSTPVIPAGYPVADTKILLLDENSQPVIGHNTGEIAIKSRYLSSGYWQKPELTKQKFLPDPNDPRGQIYLTGDLGRWQSGGCLEHLGRKDFMVKIRGFRVELGEIETALNQHPQVQGAIVITDEPQPNEKRLVAYITASQDSLNSNRLHRFLATKLPNYMVPSSFVFLDTFPLTPNGKIDRQALPTVDQNWHCSEHRIVAPQTPVEIQLAQTWCDFLKLEQVGIYDNFFELGGHSLLATQIMSRINEKFKLNLLLRNLFEAPTIAELSNRITTLLEMQAASNSLSIQTMEEGEL</sequence>
<evidence type="ECO:0000313" key="3">
    <source>
        <dbReference type="Proteomes" id="UP001196661"/>
    </source>
</evidence>
<dbReference type="RefSeq" id="WP_215618663.1">
    <property type="nucleotide sequence ID" value="NZ_JADOER010000009.1"/>
</dbReference>
<reference evidence="2 3" key="1">
    <citation type="journal article" date="2021" name="Mar. Drugs">
        <title>Genome Reduction and Secondary Metabolism of the Marine Sponge-Associated Cyanobacterium Leptothoe.</title>
        <authorList>
            <person name="Konstantinou D."/>
            <person name="Popin R.V."/>
            <person name="Fewer D.P."/>
            <person name="Sivonen K."/>
            <person name="Gkelis S."/>
        </authorList>
    </citation>
    <scope>NUCLEOTIDE SEQUENCE [LARGE SCALE GENOMIC DNA]</scope>
    <source>
        <strain evidence="2 3">TAU-MAC 1615</strain>
    </source>
</reference>
<dbReference type="SUPFAM" id="SSF56801">
    <property type="entry name" value="Acetyl-CoA synthetase-like"/>
    <property type="match status" value="1"/>
</dbReference>
<dbReference type="InterPro" id="IPR045851">
    <property type="entry name" value="AMP-bd_C_sf"/>
</dbReference>
<dbReference type="PANTHER" id="PTHR45527:SF1">
    <property type="entry name" value="FATTY ACID SYNTHASE"/>
    <property type="match status" value="1"/>
</dbReference>
<dbReference type="InterPro" id="IPR009081">
    <property type="entry name" value="PP-bd_ACP"/>
</dbReference>
<dbReference type="InterPro" id="IPR010071">
    <property type="entry name" value="AA_adenyl_dom"/>
</dbReference>
<dbReference type="Gene3D" id="3.40.50.12780">
    <property type="entry name" value="N-terminal domain of ligase-like"/>
    <property type="match status" value="1"/>
</dbReference>
<dbReference type="Pfam" id="PF00501">
    <property type="entry name" value="AMP-binding"/>
    <property type="match status" value="1"/>
</dbReference>
<dbReference type="Pfam" id="PF13193">
    <property type="entry name" value="AMP-binding_C"/>
    <property type="match status" value="1"/>
</dbReference>
<dbReference type="Gene3D" id="3.30.300.30">
    <property type="match status" value="1"/>
</dbReference>
<feature type="domain" description="Carrier" evidence="1">
    <location>
        <begin position="529"/>
        <end position="604"/>
    </location>
</feature>
<dbReference type="SUPFAM" id="SSF47336">
    <property type="entry name" value="ACP-like"/>
    <property type="match status" value="1"/>
</dbReference>
<dbReference type="NCBIfam" id="TIGR01733">
    <property type="entry name" value="AA-adenyl-dom"/>
    <property type="match status" value="1"/>
</dbReference>
<name>A0ABS5Y4N9_9CYAN</name>
<evidence type="ECO:0000313" key="2">
    <source>
        <dbReference type="EMBL" id="MBT9312776.1"/>
    </source>
</evidence>
<protein>
    <submittedName>
        <fullName evidence="2">Non-ribosomal peptide synthetase</fullName>
    </submittedName>
</protein>
<dbReference type="Pfam" id="PF00550">
    <property type="entry name" value="PP-binding"/>
    <property type="match status" value="1"/>
</dbReference>
<dbReference type="InterPro" id="IPR042099">
    <property type="entry name" value="ANL_N_sf"/>
</dbReference>
<keyword evidence="3" id="KW-1185">Reference proteome</keyword>
<proteinExistence type="predicted"/>